<sequence>MSQQELAAITLERQTACGLPVGDLRGFGRVRADASVVQLALNRDAGLLRPVDPQQSLMTLAVDGDPAWVAAYVPGTNVLESTAHTASGELRVVDFMALAEGRPGQAEAISSGRFVRIVTCTEGEVAFELSCALWTIAAEAAPAPGWHVACSRLLAFDEGVAGKAFRLTAGESVALVVSERPVQGGASLVASAMHALGDTIHYWTWWSDRCRYKAADFDAVLREALALKLACSAAGLRVEDPRASGFSAAPLGESTRAAARFLSLGYRHECVELLAYVQGQAMSATHERWPSDPTFATTLGHYLEAYGEVGLPESLCAAAHVPPPQSRMA</sequence>
<proteinExistence type="predicted"/>
<dbReference type="RefSeq" id="WP_046967030.1">
    <property type="nucleotide sequence ID" value="NZ_CP017480.1"/>
</dbReference>
<keyword evidence="2" id="KW-1185">Reference proteome</keyword>
<gene>
    <name evidence="1" type="ORF">BJI69_03995</name>
</gene>
<organism evidence="1 2">
    <name type="scientific">Luteibacter rhizovicinus DSM 16549</name>
    <dbReference type="NCBI Taxonomy" id="1440763"/>
    <lineage>
        <taxon>Bacteria</taxon>
        <taxon>Pseudomonadati</taxon>
        <taxon>Pseudomonadota</taxon>
        <taxon>Gammaproteobacteria</taxon>
        <taxon>Lysobacterales</taxon>
        <taxon>Rhodanobacteraceae</taxon>
        <taxon>Luteibacter</taxon>
    </lineage>
</organism>
<dbReference type="Proteomes" id="UP000182987">
    <property type="component" value="Chromosome"/>
</dbReference>
<dbReference type="KEGG" id="lrz:BJI69_03995"/>
<dbReference type="OrthoDB" id="5949721at2"/>
<dbReference type="AlphaFoldDB" id="A0A0G9HCV9"/>
<dbReference type="PATRIC" id="fig|1440763.5.peg.1181"/>
<reference evidence="2" key="1">
    <citation type="submission" date="2016-09" db="EMBL/GenBank/DDBJ databases">
        <authorList>
            <person name="Lysoe E."/>
        </authorList>
    </citation>
    <scope>NUCLEOTIDE SEQUENCE [LARGE SCALE GENOMIC DNA]</scope>
    <source>
        <strain evidence="2">LJ96T</strain>
    </source>
</reference>
<name>A0A0G9HCV9_9GAMM</name>
<evidence type="ECO:0000313" key="1">
    <source>
        <dbReference type="EMBL" id="APG03146.1"/>
    </source>
</evidence>
<accession>A0A0G9HCV9</accession>
<protein>
    <submittedName>
        <fullName evidence="1">Uncharacterized protein</fullName>
    </submittedName>
</protein>
<dbReference type="STRING" id="1440763.BJI69_03995"/>
<evidence type="ECO:0000313" key="2">
    <source>
        <dbReference type="Proteomes" id="UP000182987"/>
    </source>
</evidence>
<dbReference type="EMBL" id="CP017480">
    <property type="protein sequence ID" value="APG03146.1"/>
    <property type="molecule type" value="Genomic_DNA"/>
</dbReference>